<keyword evidence="4" id="KW-1185">Reference proteome</keyword>
<keyword evidence="1" id="KW-1133">Transmembrane helix</keyword>
<reference evidence="3 4" key="1">
    <citation type="journal article" date="2013" name="Genome Announc.">
        <title>Draft Genome Sequence of Arcticibacter svalbardensis Strain MN12-7T, a Member of the Family Sphingobacteriaceae Isolated from an Arctic Soil Sample.</title>
        <authorList>
            <person name="Shivaji S."/>
            <person name="Ara S."/>
            <person name="Prasad S."/>
            <person name="Manasa B.P."/>
            <person name="Begum Z."/>
            <person name="Singh A."/>
            <person name="Kumar Pinnaka A."/>
        </authorList>
    </citation>
    <scope>NUCLEOTIDE SEQUENCE [LARGE SCALE GENOMIC DNA]</scope>
    <source>
        <strain evidence="3 4">MN12-7</strain>
    </source>
</reference>
<feature type="transmembrane region" description="Helical" evidence="1">
    <location>
        <begin position="118"/>
        <end position="139"/>
    </location>
</feature>
<dbReference type="OrthoDB" id="609779at2"/>
<dbReference type="InterPro" id="IPR019196">
    <property type="entry name" value="ABC_transp_unknown"/>
</dbReference>
<feature type="transmembrane region" description="Helical" evidence="1">
    <location>
        <begin position="228"/>
        <end position="247"/>
    </location>
</feature>
<evidence type="ECO:0000313" key="3">
    <source>
        <dbReference type="EMBL" id="EOR96298.1"/>
    </source>
</evidence>
<feature type="domain" description="ABC-type uncharacterised transport system" evidence="2">
    <location>
        <begin position="450"/>
        <end position="680"/>
    </location>
</feature>
<name>R9GXB3_9SPHI</name>
<dbReference type="Pfam" id="PF12679">
    <property type="entry name" value="ABC2_membrane_2"/>
    <property type="match status" value="1"/>
</dbReference>
<dbReference type="eggNOG" id="COG1277">
    <property type="taxonomic scope" value="Bacteria"/>
</dbReference>
<dbReference type="GO" id="GO:0005886">
    <property type="term" value="C:plasma membrane"/>
    <property type="evidence" value="ECO:0007669"/>
    <property type="project" value="UniProtKB-SubCell"/>
</dbReference>
<feature type="transmembrane region" description="Helical" evidence="1">
    <location>
        <begin position="12"/>
        <end position="30"/>
    </location>
</feature>
<dbReference type="Proteomes" id="UP000014174">
    <property type="component" value="Unassembled WGS sequence"/>
</dbReference>
<dbReference type="Pfam" id="PF09822">
    <property type="entry name" value="ABC_transp_aux"/>
    <property type="match status" value="1"/>
</dbReference>
<dbReference type="RefSeq" id="WP_016193782.1">
    <property type="nucleotide sequence ID" value="NZ_AQPN01000020.1"/>
</dbReference>
<dbReference type="PATRIC" id="fig|1150600.3.peg.525"/>
<dbReference type="eggNOG" id="COG3225">
    <property type="taxonomic scope" value="Bacteria"/>
</dbReference>
<protein>
    <recommendedName>
        <fullName evidence="2">ABC-type uncharacterized transport system domain-containing protein</fullName>
    </recommendedName>
</protein>
<organism evidence="3 4">
    <name type="scientific">Arcticibacter svalbardensis MN12-7</name>
    <dbReference type="NCBI Taxonomy" id="1150600"/>
    <lineage>
        <taxon>Bacteria</taxon>
        <taxon>Pseudomonadati</taxon>
        <taxon>Bacteroidota</taxon>
        <taxon>Sphingobacteriia</taxon>
        <taxon>Sphingobacteriales</taxon>
        <taxon>Sphingobacteriaceae</taxon>
        <taxon>Arcticibacter</taxon>
    </lineage>
</organism>
<keyword evidence="1" id="KW-0812">Transmembrane</keyword>
<evidence type="ECO:0000256" key="1">
    <source>
        <dbReference type="SAM" id="Phobius"/>
    </source>
</evidence>
<sequence length="756" mass="84377">MKKIIKIAKLELSLLFYSPIAWLILVIYIIQCGVTFTDLLYSRETNQQLGATLESLTIDIFGGNKGFFAAVQEKLFLYIPLLTMGLMSREFSSGSIKLLLSSPITITQIILGKFTAMMAYGLLLASVLLGVILAGSISIDHIDFGFVLGGVLGLYLLICAYSAIGLFMSSLTSYQVVAAISTLAVFAGLKFVGNIGQSIAYVRDVTYWISIDGRADNFINGLISSKDVIYFILVIGLFLMLTIMRLNSGRKISTTAEKALRYCLLVVMVLLAGYMSSVPVFTDYYDTTRFKDRTLTTESQNIIKKLDAPVTLTSYVNILNQYAHLGSPKFRNFELRQFDQYLRYLPDLKINYITYYDSTMNINLNDPGKTLEDRAKRSATAYGYEFETILSPAEIKKQINLIPEENRFVRMVEYKGKTTPLRMFADTYVYPHEAEITAALKRLINKPAIIGILSGNDERSIVKTGDKAYQNITTSISSRSALMNHGFDILDIAIDTCQKIPDSLSVLVIADPKSTFSPEQIKKIDTYIASGGNILIAGEPGKQSLLNPLVKQFDVSFNDGTLLQKSEKLELDLIQSHAAEKATNNGFILPEKWIITLPGAVAINYGNNNGYKANPILLANKPDSWNKIGSFNLETQKVAFDPKTEKKAAFVVAVALTKKFPKKEQKVLIAGDADFMSNAELSRFNIRNANFDFVVQLFKWFSNGEYPINTTRPDAIDNKITISRQGINWLKILLLWVFPITIGITGSITLIRRKRK</sequence>
<keyword evidence="1" id="KW-0472">Membrane</keyword>
<comment type="caution">
    <text evidence="3">The sequence shown here is derived from an EMBL/GenBank/DDBJ whole genome shotgun (WGS) entry which is preliminary data.</text>
</comment>
<dbReference type="EMBL" id="AQPN01000020">
    <property type="protein sequence ID" value="EOR96298.1"/>
    <property type="molecule type" value="Genomic_DNA"/>
</dbReference>
<feature type="transmembrane region" description="Helical" evidence="1">
    <location>
        <begin position="729"/>
        <end position="751"/>
    </location>
</feature>
<accession>R9GXB3</accession>
<feature type="transmembrane region" description="Helical" evidence="1">
    <location>
        <begin position="145"/>
        <end position="167"/>
    </location>
</feature>
<proteinExistence type="predicted"/>
<dbReference type="GO" id="GO:0140359">
    <property type="term" value="F:ABC-type transporter activity"/>
    <property type="evidence" value="ECO:0007669"/>
    <property type="project" value="InterPro"/>
</dbReference>
<dbReference type="AlphaFoldDB" id="R9GXB3"/>
<evidence type="ECO:0000259" key="2">
    <source>
        <dbReference type="Pfam" id="PF09822"/>
    </source>
</evidence>
<feature type="transmembrane region" description="Helical" evidence="1">
    <location>
        <begin position="259"/>
        <end position="281"/>
    </location>
</feature>
<dbReference type="STRING" id="1150600.ADIARSV_0533"/>
<gene>
    <name evidence="3" type="ORF">ADIARSV_0533</name>
</gene>
<evidence type="ECO:0000313" key="4">
    <source>
        <dbReference type="Proteomes" id="UP000014174"/>
    </source>
</evidence>